<dbReference type="RefSeq" id="WP_244770635.1">
    <property type="nucleotide sequence ID" value="NZ_BSOP01000015.1"/>
</dbReference>
<dbReference type="SMART" id="SM00382">
    <property type="entry name" value="AAA"/>
    <property type="match status" value="1"/>
</dbReference>
<evidence type="ECO:0000256" key="4">
    <source>
        <dbReference type="ARBA" id="ARBA00022840"/>
    </source>
</evidence>
<evidence type="ECO:0000256" key="1">
    <source>
        <dbReference type="ARBA" id="ARBA00005417"/>
    </source>
</evidence>
<dbReference type="InterPro" id="IPR051120">
    <property type="entry name" value="ABC_AA/LPS_Transport"/>
</dbReference>
<dbReference type="Pfam" id="PF00005">
    <property type="entry name" value="ABC_tran"/>
    <property type="match status" value="1"/>
</dbReference>
<dbReference type="PANTHER" id="PTHR45772:SF8">
    <property type="entry name" value="HIGH-AFFINITY BRANCHED-CHAIN AMINO ACID TRANSPORT ATP-BINDING PROTEIN"/>
    <property type="match status" value="1"/>
</dbReference>
<keyword evidence="7" id="KW-1185">Reference proteome</keyword>
<evidence type="ECO:0000256" key="2">
    <source>
        <dbReference type="ARBA" id="ARBA00022448"/>
    </source>
</evidence>
<dbReference type="InterPro" id="IPR003593">
    <property type="entry name" value="AAA+_ATPase"/>
</dbReference>
<dbReference type="SUPFAM" id="SSF52540">
    <property type="entry name" value="P-loop containing nucleoside triphosphate hydrolases"/>
    <property type="match status" value="1"/>
</dbReference>
<dbReference type="PROSITE" id="PS00211">
    <property type="entry name" value="ABC_TRANSPORTER_1"/>
    <property type="match status" value="1"/>
</dbReference>
<reference evidence="7" key="1">
    <citation type="journal article" date="2019" name="Int. J. Syst. Evol. Microbiol.">
        <title>The Global Catalogue of Microorganisms (GCM) 10K type strain sequencing project: providing services to taxonomists for standard genome sequencing and annotation.</title>
        <authorList>
            <consortium name="The Broad Institute Genomics Platform"/>
            <consortium name="The Broad Institute Genome Sequencing Center for Infectious Disease"/>
            <person name="Wu L."/>
            <person name="Ma J."/>
        </authorList>
    </citation>
    <scope>NUCLEOTIDE SEQUENCE [LARGE SCALE GENOMIC DNA]</scope>
    <source>
        <strain evidence="7">NBRC 102122</strain>
    </source>
</reference>
<dbReference type="EMBL" id="BSOP01000015">
    <property type="protein sequence ID" value="GLR50621.1"/>
    <property type="molecule type" value="Genomic_DNA"/>
</dbReference>
<comment type="similarity">
    <text evidence="1">Belongs to the ABC transporter superfamily.</text>
</comment>
<proteinExistence type="inferred from homology"/>
<evidence type="ECO:0000259" key="5">
    <source>
        <dbReference type="PROSITE" id="PS50893"/>
    </source>
</evidence>
<keyword evidence="3" id="KW-0547">Nucleotide-binding</keyword>
<dbReference type="GO" id="GO:0005524">
    <property type="term" value="F:ATP binding"/>
    <property type="evidence" value="ECO:0007669"/>
    <property type="project" value="UniProtKB-KW"/>
</dbReference>
<gene>
    <name evidence="6" type="ORF">GCM10007923_18280</name>
</gene>
<comment type="caution">
    <text evidence="6">The sequence shown here is derived from an EMBL/GenBank/DDBJ whole genome shotgun (WGS) entry which is preliminary data.</text>
</comment>
<keyword evidence="2" id="KW-0813">Transport</keyword>
<dbReference type="PANTHER" id="PTHR45772">
    <property type="entry name" value="CONSERVED COMPONENT OF ABC TRANSPORTER FOR NATURAL AMINO ACIDS-RELATED"/>
    <property type="match status" value="1"/>
</dbReference>
<accession>A0ABQ5ZGP5</accession>
<dbReference type="Gene3D" id="3.40.50.300">
    <property type="entry name" value="P-loop containing nucleotide triphosphate hydrolases"/>
    <property type="match status" value="1"/>
</dbReference>
<dbReference type="InterPro" id="IPR003439">
    <property type="entry name" value="ABC_transporter-like_ATP-bd"/>
</dbReference>
<organism evidence="6 7">
    <name type="scientific">Shinella yambaruensis</name>
    <dbReference type="NCBI Taxonomy" id="415996"/>
    <lineage>
        <taxon>Bacteria</taxon>
        <taxon>Pseudomonadati</taxon>
        <taxon>Pseudomonadota</taxon>
        <taxon>Alphaproteobacteria</taxon>
        <taxon>Hyphomicrobiales</taxon>
        <taxon>Rhizobiaceae</taxon>
        <taxon>Shinella</taxon>
    </lineage>
</organism>
<evidence type="ECO:0000313" key="7">
    <source>
        <dbReference type="Proteomes" id="UP001156702"/>
    </source>
</evidence>
<evidence type="ECO:0000256" key="3">
    <source>
        <dbReference type="ARBA" id="ARBA00022741"/>
    </source>
</evidence>
<protein>
    <submittedName>
        <fullName evidence="6">ABC transporter ATP-binding protein</fullName>
    </submittedName>
</protein>
<dbReference type="Proteomes" id="UP001156702">
    <property type="component" value="Unassembled WGS sequence"/>
</dbReference>
<dbReference type="PROSITE" id="PS50893">
    <property type="entry name" value="ABC_TRANSPORTER_2"/>
    <property type="match status" value="1"/>
</dbReference>
<dbReference type="CDD" id="cd03219">
    <property type="entry name" value="ABC_Mj1267_LivG_branched"/>
    <property type="match status" value="1"/>
</dbReference>
<keyword evidence="4 6" id="KW-0067">ATP-binding</keyword>
<name>A0ABQ5ZGP5_9HYPH</name>
<feature type="domain" description="ABC transporter" evidence="5">
    <location>
        <begin position="6"/>
        <end position="236"/>
    </location>
</feature>
<dbReference type="InterPro" id="IPR017871">
    <property type="entry name" value="ABC_transporter-like_CS"/>
</dbReference>
<sequence length="240" mass="26411">MSVHLLEARDVAMHFGGVKALDGVDFRLKKGELRCLLGPNGAGKSTFFRCLTGTHKPTRGHILFKGTDIAGKERHDIARAGIGVKTQVPSLFDGLTTHENLWLALRTVRNAVAREEKIADVMERVGISPLRDNVLGRMAHGQRQLVELAMVVASDPDLVLLDEPAAGMTDGEVERLASIIRDLNRTHTVVVVEHDMHFIRMIADQVTVFHQGRILAEGHVESILANQTVRDVYLGKKHGA</sequence>
<evidence type="ECO:0000313" key="6">
    <source>
        <dbReference type="EMBL" id="GLR50621.1"/>
    </source>
</evidence>
<dbReference type="InterPro" id="IPR027417">
    <property type="entry name" value="P-loop_NTPase"/>
</dbReference>